<dbReference type="SUPFAM" id="SSF82829">
    <property type="entry name" value="MesJ substrate recognition domain-like"/>
    <property type="match status" value="1"/>
</dbReference>
<evidence type="ECO:0000256" key="2">
    <source>
        <dbReference type="ARBA" id="ARBA00022490"/>
    </source>
</evidence>
<proteinExistence type="inferred from homology"/>
<feature type="binding site" evidence="8">
    <location>
        <begin position="12"/>
        <end position="17"/>
    </location>
    <ligand>
        <name>ATP</name>
        <dbReference type="ChEBI" id="CHEBI:30616"/>
    </ligand>
</feature>
<comment type="catalytic activity">
    <reaction evidence="7 8">
        <text>cytidine(34) in tRNA(Ile2) + L-lysine + ATP = lysidine(34) in tRNA(Ile2) + AMP + diphosphate + H(+)</text>
        <dbReference type="Rhea" id="RHEA:43744"/>
        <dbReference type="Rhea" id="RHEA-COMP:10625"/>
        <dbReference type="Rhea" id="RHEA-COMP:10670"/>
        <dbReference type="ChEBI" id="CHEBI:15378"/>
        <dbReference type="ChEBI" id="CHEBI:30616"/>
        <dbReference type="ChEBI" id="CHEBI:32551"/>
        <dbReference type="ChEBI" id="CHEBI:33019"/>
        <dbReference type="ChEBI" id="CHEBI:82748"/>
        <dbReference type="ChEBI" id="CHEBI:83665"/>
        <dbReference type="ChEBI" id="CHEBI:456215"/>
        <dbReference type="EC" id="6.3.4.19"/>
    </reaction>
</comment>
<evidence type="ECO:0000313" key="11">
    <source>
        <dbReference type="Proteomes" id="UP001566331"/>
    </source>
</evidence>
<evidence type="ECO:0000256" key="4">
    <source>
        <dbReference type="ARBA" id="ARBA00022694"/>
    </source>
</evidence>
<dbReference type="InterPro" id="IPR012796">
    <property type="entry name" value="Lysidine-tRNA-synth_C"/>
</dbReference>
<evidence type="ECO:0000256" key="5">
    <source>
        <dbReference type="ARBA" id="ARBA00022741"/>
    </source>
</evidence>
<dbReference type="Proteomes" id="UP001566331">
    <property type="component" value="Unassembled WGS sequence"/>
</dbReference>
<dbReference type="EMBL" id="JBFWIC010000025">
    <property type="protein sequence ID" value="MEZ0476035.1"/>
    <property type="molecule type" value="Genomic_DNA"/>
</dbReference>
<dbReference type="HAMAP" id="MF_01161">
    <property type="entry name" value="tRNA_Ile_lys_synt"/>
    <property type="match status" value="1"/>
</dbReference>
<evidence type="ECO:0000256" key="1">
    <source>
        <dbReference type="ARBA" id="ARBA00004496"/>
    </source>
</evidence>
<dbReference type="GO" id="GO:0032267">
    <property type="term" value="F:tRNA(Ile)-lysidine synthase activity"/>
    <property type="evidence" value="ECO:0007669"/>
    <property type="project" value="UniProtKB-EC"/>
</dbReference>
<evidence type="ECO:0000259" key="9">
    <source>
        <dbReference type="SMART" id="SM00977"/>
    </source>
</evidence>
<keyword evidence="5 8" id="KW-0547">Nucleotide-binding</keyword>
<dbReference type="NCBIfam" id="TIGR02432">
    <property type="entry name" value="lysidine_TilS_N"/>
    <property type="match status" value="1"/>
</dbReference>
<comment type="subcellular location">
    <subcellularLocation>
        <location evidence="1 8">Cytoplasm</location>
    </subcellularLocation>
</comment>
<dbReference type="Gene3D" id="1.20.59.20">
    <property type="match status" value="1"/>
</dbReference>
<organism evidence="10 11">
    <name type="scientific">Luteimonas salinilitoris</name>
    <dbReference type="NCBI Taxonomy" id="3237697"/>
    <lineage>
        <taxon>Bacteria</taxon>
        <taxon>Pseudomonadati</taxon>
        <taxon>Pseudomonadota</taxon>
        <taxon>Gammaproteobacteria</taxon>
        <taxon>Lysobacterales</taxon>
        <taxon>Lysobacteraceae</taxon>
        <taxon>Luteimonas</taxon>
    </lineage>
</organism>
<dbReference type="PANTHER" id="PTHR43033:SF1">
    <property type="entry name" value="TRNA(ILE)-LYSIDINE SYNTHASE-RELATED"/>
    <property type="match status" value="1"/>
</dbReference>
<dbReference type="InterPro" id="IPR014729">
    <property type="entry name" value="Rossmann-like_a/b/a_fold"/>
</dbReference>
<protein>
    <recommendedName>
        <fullName evidence="8">tRNA(Ile)-lysidine synthase</fullName>
        <ecNumber evidence="8">6.3.4.19</ecNumber>
    </recommendedName>
    <alternativeName>
        <fullName evidence="8">tRNA(Ile)-2-lysyl-cytidine synthase</fullName>
    </alternativeName>
    <alternativeName>
        <fullName evidence="8">tRNA(Ile)-lysidine synthetase</fullName>
    </alternativeName>
</protein>
<dbReference type="NCBIfam" id="TIGR02433">
    <property type="entry name" value="lysidine_TilS_C"/>
    <property type="match status" value="1"/>
</dbReference>
<name>A0ABV4HTG7_9GAMM</name>
<comment type="similarity">
    <text evidence="8">Belongs to the tRNA(Ile)-lysidine synthase family.</text>
</comment>
<gene>
    <name evidence="8 10" type="primary">tilS</name>
    <name evidence="10" type="ORF">AB6713_15655</name>
</gene>
<evidence type="ECO:0000256" key="3">
    <source>
        <dbReference type="ARBA" id="ARBA00022598"/>
    </source>
</evidence>
<dbReference type="SMART" id="SM00977">
    <property type="entry name" value="TilS_C"/>
    <property type="match status" value="1"/>
</dbReference>
<dbReference type="EC" id="6.3.4.19" evidence="8"/>
<dbReference type="InterPro" id="IPR012094">
    <property type="entry name" value="tRNA_Ile_lys_synt"/>
</dbReference>
<keyword evidence="6 8" id="KW-0067">ATP-binding</keyword>
<evidence type="ECO:0000256" key="8">
    <source>
        <dbReference type="HAMAP-Rule" id="MF_01161"/>
    </source>
</evidence>
<dbReference type="InterPro" id="IPR012795">
    <property type="entry name" value="tRNA_Ile_lys_synt_N"/>
</dbReference>
<evidence type="ECO:0000256" key="7">
    <source>
        <dbReference type="ARBA" id="ARBA00048539"/>
    </source>
</evidence>
<comment type="caution">
    <text evidence="10">The sequence shown here is derived from an EMBL/GenBank/DDBJ whole genome shotgun (WGS) entry which is preliminary data.</text>
</comment>
<dbReference type="RefSeq" id="WP_370564825.1">
    <property type="nucleotide sequence ID" value="NZ_JBFWIB010000010.1"/>
</dbReference>
<dbReference type="InterPro" id="IPR011063">
    <property type="entry name" value="TilS/TtcA_N"/>
</dbReference>
<reference evidence="10 11" key="1">
    <citation type="submission" date="2024-07" db="EMBL/GenBank/DDBJ databases">
        <title>Luteimonas salilacus sp. nov., isolated from the shore soil of Salt Lake in Tibet of China.</title>
        <authorList>
            <person name="Zhang X."/>
            <person name="Li A."/>
        </authorList>
    </citation>
    <scope>NUCLEOTIDE SEQUENCE [LARGE SCALE GENOMIC DNA]</scope>
    <source>
        <strain evidence="10 11">B3-2-R+30</strain>
    </source>
</reference>
<dbReference type="Pfam" id="PF01171">
    <property type="entry name" value="ATP_bind_3"/>
    <property type="match status" value="1"/>
</dbReference>
<dbReference type="SUPFAM" id="SSF52402">
    <property type="entry name" value="Adenine nucleotide alpha hydrolases-like"/>
    <property type="match status" value="1"/>
</dbReference>
<dbReference type="Pfam" id="PF09179">
    <property type="entry name" value="TilS"/>
    <property type="match status" value="1"/>
</dbReference>
<evidence type="ECO:0000313" key="10">
    <source>
        <dbReference type="EMBL" id="MEZ0476035.1"/>
    </source>
</evidence>
<accession>A0ABV4HTG7</accession>
<sequence length="450" mass="49649">MAGARPLLIGYSGGLDSTVLLHWLLASRAGRDHDLRAIHVHHGLQPDADAWAAHCRGICEALGVPLRIARVSVRADAGTGPEAAARAARHAAFEAELRPGEVLALAHHRDDQAETFLLRALRASGVDGLAAMRPWRRHGQGWLWRPLLDAPRERLLDHARQHGLQWIEDPSNAGVEPDRNFLRHRILPLLRERWPQAEAGLARSALLGAEAAALLDDGDAAALAAVRTVDRQALDVAGLRRFPEARRARVLRRWIDMLALPPLPAQGIARIEADLLQGTATDGSPAFAWSGAVVRRWRDLLHAERQRAPLPADFHTAWDGRMPLRLPTGDTLALVGPERVEPGDALDAVPASEAYRAPLIVRARRGGERIRLPGRGHSHALKQVLQTLGVPPWVRERLPLLTDADDELFAAGDLVHSDRFDAWLRARRQRLLWSRTDPLACVERPCAGFR</sequence>
<dbReference type="InterPro" id="IPR015262">
    <property type="entry name" value="tRNA_Ile_lys_synt_subst-bd"/>
</dbReference>
<evidence type="ECO:0000256" key="6">
    <source>
        <dbReference type="ARBA" id="ARBA00022840"/>
    </source>
</evidence>
<comment type="function">
    <text evidence="8">Ligates lysine onto the cytidine present at position 34 of the AUA codon-specific tRNA(Ile) that contains the anticodon CAU, in an ATP-dependent manner. Cytidine is converted to lysidine, thus changing the amino acid specificity of the tRNA from methionine to isoleucine.</text>
</comment>
<feature type="domain" description="Lysidine-tRNA(Ile) synthetase C-terminal" evidence="9">
    <location>
        <begin position="359"/>
        <end position="433"/>
    </location>
</feature>
<keyword evidence="3 8" id="KW-0436">Ligase</keyword>
<dbReference type="Pfam" id="PF11734">
    <property type="entry name" value="TilS_C"/>
    <property type="match status" value="1"/>
</dbReference>
<dbReference type="Gene3D" id="3.40.50.620">
    <property type="entry name" value="HUPs"/>
    <property type="match status" value="1"/>
</dbReference>
<keyword evidence="4 8" id="KW-0819">tRNA processing</keyword>
<dbReference type="CDD" id="cd01992">
    <property type="entry name" value="TilS_N"/>
    <property type="match status" value="1"/>
</dbReference>
<comment type="domain">
    <text evidence="8">The N-terminal region contains the highly conserved SGGXDS motif, predicted to be a P-loop motif involved in ATP binding.</text>
</comment>
<dbReference type="SUPFAM" id="SSF56037">
    <property type="entry name" value="PheT/TilS domain"/>
    <property type="match status" value="1"/>
</dbReference>
<keyword evidence="2 8" id="KW-0963">Cytoplasm</keyword>
<keyword evidence="11" id="KW-1185">Reference proteome</keyword>
<dbReference type="PANTHER" id="PTHR43033">
    <property type="entry name" value="TRNA(ILE)-LYSIDINE SYNTHASE-RELATED"/>
    <property type="match status" value="1"/>
</dbReference>